<sequence length="148" mass="16947">MRRVVIGVKRGRDDTGTHNNEGLEFIPGLTLSQHPAGIRKDLFMKKLNSVIRSKSLHPTELEGYTIRERFHKMGWEKLLNMPCDKIYKRLVIQWVASLSRNGDELTGTVDGKLYTITPKIIRDVLGVDTRTQGFAICQVSNLKFQHQK</sequence>
<name>A0AAD8JR27_TARER</name>
<dbReference type="AlphaFoldDB" id="A0AAD8JR27"/>
<reference evidence="1" key="1">
    <citation type="journal article" date="2023" name="bioRxiv">
        <title>Improved chromosome-level genome assembly for marigold (Tagetes erecta).</title>
        <authorList>
            <person name="Jiang F."/>
            <person name="Yuan L."/>
            <person name="Wang S."/>
            <person name="Wang H."/>
            <person name="Xu D."/>
            <person name="Wang A."/>
            <person name="Fan W."/>
        </authorList>
    </citation>
    <scope>NUCLEOTIDE SEQUENCE</scope>
    <source>
        <strain evidence="1">WSJ</strain>
        <tissue evidence="1">Leaf</tissue>
    </source>
</reference>
<evidence type="ECO:0000313" key="1">
    <source>
        <dbReference type="EMBL" id="KAK1408338.1"/>
    </source>
</evidence>
<dbReference type="Proteomes" id="UP001229421">
    <property type="component" value="Unassembled WGS sequence"/>
</dbReference>
<protein>
    <submittedName>
        <fullName evidence="1">Uncharacterized protein</fullName>
    </submittedName>
</protein>
<organism evidence="1 2">
    <name type="scientific">Tagetes erecta</name>
    <name type="common">African marigold</name>
    <dbReference type="NCBI Taxonomy" id="13708"/>
    <lineage>
        <taxon>Eukaryota</taxon>
        <taxon>Viridiplantae</taxon>
        <taxon>Streptophyta</taxon>
        <taxon>Embryophyta</taxon>
        <taxon>Tracheophyta</taxon>
        <taxon>Spermatophyta</taxon>
        <taxon>Magnoliopsida</taxon>
        <taxon>eudicotyledons</taxon>
        <taxon>Gunneridae</taxon>
        <taxon>Pentapetalae</taxon>
        <taxon>asterids</taxon>
        <taxon>campanulids</taxon>
        <taxon>Asterales</taxon>
        <taxon>Asteraceae</taxon>
        <taxon>Asteroideae</taxon>
        <taxon>Heliantheae alliance</taxon>
        <taxon>Tageteae</taxon>
        <taxon>Tagetes</taxon>
    </lineage>
</organism>
<proteinExistence type="predicted"/>
<evidence type="ECO:0000313" key="2">
    <source>
        <dbReference type="Proteomes" id="UP001229421"/>
    </source>
</evidence>
<keyword evidence="2" id="KW-1185">Reference proteome</keyword>
<gene>
    <name evidence="1" type="ORF">QVD17_40029</name>
</gene>
<comment type="caution">
    <text evidence="1">The sequence shown here is derived from an EMBL/GenBank/DDBJ whole genome shotgun (WGS) entry which is preliminary data.</text>
</comment>
<dbReference type="EMBL" id="JAUHHV010000011">
    <property type="protein sequence ID" value="KAK1408338.1"/>
    <property type="molecule type" value="Genomic_DNA"/>
</dbReference>
<accession>A0AAD8JR27</accession>